<dbReference type="RefSeq" id="XP_007927330.1">
    <property type="nucleotide sequence ID" value="XM_007929139.1"/>
</dbReference>
<dbReference type="GeneID" id="19336633"/>
<dbReference type="VEuPathDB" id="FungiDB:MYCFIDRAFT_207939"/>
<accession>M3AXF7</accession>
<dbReference type="KEGG" id="pfj:MYCFIDRAFT_207939"/>
<keyword evidence="3" id="KW-1185">Reference proteome</keyword>
<dbReference type="Proteomes" id="UP000016932">
    <property type="component" value="Unassembled WGS sequence"/>
</dbReference>
<dbReference type="EMBL" id="KB446559">
    <property type="protein sequence ID" value="EME81763.1"/>
    <property type="molecule type" value="Genomic_DNA"/>
</dbReference>
<dbReference type="OrthoDB" id="3650108at2759"/>
<proteinExistence type="predicted"/>
<evidence type="ECO:0000256" key="1">
    <source>
        <dbReference type="SAM" id="MobiDB-lite"/>
    </source>
</evidence>
<sequence length="511" mass="58511">MFYFDDLVFIFIFSIEYKYELNLIQYSTSMLGKYSTVLQRTARVVAVLQSHGVSSATKSIAPIDPSKGLATISLFVRFHSHISCRHPNAEAVMMRCKRETASALTTPTRIYFQDTVSSLSPDSRHKMANVISQSDLDNFRAWYERLKAHFQNIGYDDMVDVLEEMYDMGHWDSRLIHTYIKPLTAPYSKLESVETTAYLLSASKRSRLRTGEVKLTPDISDTAIQQTVAKVKKLEREVPQLSRFKTQGSLLLQLPGELRNDIYRLALHTEAGVIIRQDKKGFSLQTPALLRVCKQMRVEVSSFFWAETSVFVQICGDDWKLSLESLETVAAERMREIASIQCEWKLDDSEEAGLNTLLNTPGPFRIRNLTDCRINFAILYIHQVIRSRKLMLHMLRRGMRLDSISAVQEAPIESTIKFDEAGSRALLARHWRVTVDRERQVFLDAVRNYDASEEKRSSTQTELPASEDGSEIFEAKNQRQGAPMIGEGDTEDYPRSWEAYMDKFNSHPVTP</sequence>
<dbReference type="AlphaFoldDB" id="M3AXF7"/>
<dbReference type="InterPro" id="IPR038883">
    <property type="entry name" value="AN11006-like"/>
</dbReference>
<dbReference type="PANTHER" id="PTHR42085">
    <property type="entry name" value="F-BOX DOMAIN-CONTAINING PROTEIN"/>
    <property type="match status" value="1"/>
</dbReference>
<dbReference type="PANTHER" id="PTHR42085:SF1">
    <property type="entry name" value="F-BOX DOMAIN-CONTAINING PROTEIN"/>
    <property type="match status" value="1"/>
</dbReference>
<feature type="region of interest" description="Disordered" evidence="1">
    <location>
        <begin position="453"/>
        <end position="492"/>
    </location>
</feature>
<name>M3AXF7_PSEFD</name>
<protein>
    <submittedName>
        <fullName evidence="2">Uncharacterized protein</fullName>
    </submittedName>
</protein>
<reference evidence="2 3" key="1">
    <citation type="journal article" date="2012" name="PLoS Pathog.">
        <title>Diverse lifestyles and strategies of plant pathogenesis encoded in the genomes of eighteen Dothideomycetes fungi.</title>
        <authorList>
            <person name="Ohm R.A."/>
            <person name="Feau N."/>
            <person name="Henrissat B."/>
            <person name="Schoch C.L."/>
            <person name="Horwitz B.A."/>
            <person name="Barry K.W."/>
            <person name="Condon B.J."/>
            <person name="Copeland A.C."/>
            <person name="Dhillon B."/>
            <person name="Glaser F."/>
            <person name="Hesse C.N."/>
            <person name="Kosti I."/>
            <person name="LaButti K."/>
            <person name="Lindquist E.A."/>
            <person name="Lucas S."/>
            <person name="Salamov A.A."/>
            <person name="Bradshaw R.E."/>
            <person name="Ciuffetti L."/>
            <person name="Hamelin R.C."/>
            <person name="Kema G.H.J."/>
            <person name="Lawrence C."/>
            <person name="Scott J.A."/>
            <person name="Spatafora J.W."/>
            <person name="Turgeon B.G."/>
            <person name="de Wit P.J.G.M."/>
            <person name="Zhong S."/>
            <person name="Goodwin S.B."/>
            <person name="Grigoriev I.V."/>
        </authorList>
    </citation>
    <scope>NUCLEOTIDE SEQUENCE [LARGE SCALE GENOMIC DNA]</scope>
    <source>
        <strain evidence="2 3">CIRAD86</strain>
    </source>
</reference>
<dbReference type="HOGENOM" id="CLU_533312_0_0_1"/>
<organism evidence="2 3">
    <name type="scientific">Pseudocercospora fijiensis (strain CIRAD86)</name>
    <name type="common">Black leaf streak disease fungus</name>
    <name type="synonym">Mycosphaerella fijiensis</name>
    <dbReference type="NCBI Taxonomy" id="383855"/>
    <lineage>
        <taxon>Eukaryota</taxon>
        <taxon>Fungi</taxon>
        <taxon>Dikarya</taxon>
        <taxon>Ascomycota</taxon>
        <taxon>Pezizomycotina</taxon>
        <taxon>Dothideomycetes</taxon>
        <taxon>Dothideomycetidae</taxon>
        <taxon>Mycosphaerellales</taxon>
        <taxon>Mycosphaerellaceae</taxon>
        <taxon>Pseudocercospora</taxon>
    </lineage>
</organism>
<evidence type="ECO:0000313" key="2">
    <source>
        <dbReference type="EMBL" id="EME81763.1"/>
    </source>
</evidence>
<gene>
    <name evidence="2" type="ORF">MYCFIDRAFT_207939</name>
</gene>
<evidence type="ECO:0000313" key="3">
    <source>
        <dbReference type="Proteomes" id="UP000016932"/>
    </source>
</evidence>